<dbReference type="SUPFAM" id="SSF52540">
    <property type="entry name" value="P-loop containing nucleoside triphosphate hydrolases"/>
    <property type="match status" value="1"/>
</dbReference>
<dbReference type="InterPro" id="IPR050566">
    <property type="entry name" value="Deoxyribonucleoside_kinase"/>
</dbReference>
<evidence type="ECO:0000259" key="2">
    <source>
        <dbReference type="Pfam" id="PF01712"/>
    </source>
</evidence>
<dbReference type="PANTHER" id="PTHR10513:SF35">
    <property type="entry name" value="DEOXYADENOSINE KINASE"/>
    <property type="match status" value="1"/>
</dbReference>
<dbReference type="Proteomes" id="UP001158576">
    <property type="component" value="Chromosome PAR"/>
</dbReference>
<dbReference type="CDD" id="cd01673">
    <property type="entry name" value="dNK"/>
    <property type="match status" value="1"/>
</dbReference>
<dbReference type="Gene3D" id="3.40.50.300">
    <property type="entry name" value="P-loop containing nucleotide triphosphate hydrolases"/>
    <property type="match status" value="1"/>
</dbReference>
<proteinExistence type="predicted"/>
<organism evidence="3 4">
    <name type="scientific">Oikopleura dioica</name>
    <name type="common">Tunicate</name>
    <dbReference type="NCBI Taxonomy" id="34765"/>
    <lineage>
        <taxon>Eukaryota</taxon>
        <taxon>Metazoa</taxon>
        <taxon>Chordata</taxon>
        <taxon>Tunicata</taxon>
        <taxon>Appendicularia</taxon>
        <taxon>Copelata</taxon>
        <taxon>Oikopleuridae</taxon>
        <taxon>Oikopleura</taxon>
    </lineage>
</organism>
<feature type="region of interest" description="Disordered" evidence="1">
    <location>
        <begin position="292"/>
        <end position="348"/>
    </location>
</feature>
<reference evidence="3 4" key="1">
    <citation type="submission" date="2021-04" db="EMBL/GenBank/DDBJ databases">
        <authorList>
            <person name="Bliznina A."/>
        </authorList>
    </citation>
    <scope>NUCLEOTIDE SEQUENCE [LARGE SCALE GENOMIC DNA]</scope>
</reference>
<evidence type="ECO:0000313" key="3">
    <source>
        <dbReference type="EMBL" id="CAG5085231.1"/>
    </source>
</evidence>
<keyword evidence="4" id="KW-1185">Reference proteome</keyword>
<dbReference type="EMBL" id="OU015568">
    <property type="protein sequence ID" value="CAG5085231.1"/>
    <property type="molecule type" value="Genomic_DNA"/>
</dbReference>
<feature type="domain" description="Deoxynucleoside kinase" evidence="2">
    <location>
        <begin position="54"/>
        <end position="284"/>
    </location>
</feature>
<evidence type="ECO:0000313" key="4">
    <source>
        <dbReference type="Proteomes" id="UP001158576"/>
    </source>
</evidence>
<dbReference type="Pfam" id="PF01712">
    <property type="entry name" value="dNK"/>
    <property type="match status" value="1"/>
</dbReference>
<gene>
    <name evidence="3" type="ORF">OKIOD_LOCUS2403</name>
</gene>
<protein>
    <submittedName>
        <fullName evidence="3">Oidioi.mRNA.OKI2018_I69.PAR.g10845.t1.cds</fullName>
    </submittedName>
</protein>
<name>A0ABN7RTI2_OIKDI</name>
<dbReference type="PANTHER" id="PTHR10513">
    <property type="entry name" value="DEOXYNUCLEOSIDE KINASE"/>
    <property type="match status" value="1"/>
</dbReference>
<feature type="compositionally biased region" description="Polar residues" evidence="1">
    <location>
        <begin position="295"/>
        <end position="322"/>
    </location>
</feature>
<evidence type="ECO:0000256" key="1">
    <source>
        <dbReference type="SAM" id="MobiDB-lite"/>
    </source>
</evidence>
<dbReference type="InterPro" id="IPR027417">
    <property type="entry name" value="P-loop_NTPase"/>
</dbReference>
<accession>A0ABN7RTI2</accession>
<dbReference type="InterPro" id="IPR031314">
    <property type="entry name" value="DNK_dom"/>
</dbReference>
<sequence>MESGALRHVLSGSIPLQAAPANEIFKKPNFSKKRSTLRSMEPLIKRARKNPVRISIEGNIATGKSTFIKILEEAAGTEDWEITPEPVSTWTQIEGKNPVELEEQNAKKEILGKFYTDPKRWAYTMESFTFVTRMHAEKMRRQRPSSVSCSINERSVYSNLYIFARNCFETGLMTETEWAIYKDWSTYLLESLGDLQLDGFIYLRCDPKVCDKRMAKRGRPEEQGVTLEYLTQLHEKHEKWLHNREFHNEEIMHDIPVLEIDCNMEFHDDEAIKTKMLNQVRDFVRQVQEKRQEKLNSLQETDSGVDSYSRSDSPLSDAQSLSPLPFSKTSSEEEIAPVAQVTTEIKTE</sequence>